<dbReference type="Pfam" id="PF01223">
    <property type="entry name" value="Endonuclease_NS"/>
    <property type="match status" value="1"/>
</dbReference>
<feature type="domain" description="ENPP1-3/EXOG-like endonuclease/phosphodiesterase" evidence="12">
    <location>
        <begin position="54"/>
        <end position="244"/>
    </location>
</feature>
<evidence type="ECO:0000256" key="7">
    <source>
        <dbReference type="ARBA" id="ARBA00022842"/>
    </source>
</evidence>
<evidence type="ECO:0000256" key="4">
    <source>
        <dbReference type="ARBA" id="ARBA00022723"/>
    </source>
</evidence>
<comment type="cofactor">
    <cofactor evidence="1 10">
        <name>Mg(2+)</name>
        <dbReference type="ChEBI" id="CHEBI:18420"/>
    </cofactor>
</comment>
<dbReference type="GO" id="GO:0003676">
    <property type="term" value="F:nucleic acid binding"/>
    <property type="evidence" value="ECO:0007669"/>
    <property type="project" value="InterPro"/>
</dbReference>
<feature type="domain" description="DNA/RNA non-specific endonuclease/pyrophosphatase/phosphodiesterase" evidence="13">
    <location>
        <begin position="53"/>
        <end position="244"/>
    </location>
</feature>
<dbReference type="RefSeq" id="WP_062106944.1">
    <property type="nucleotide sequence ID" value="NZ_LHZR01000096.1"/>
</dbReference>
<feature type="signal peptide" evidence="11">
    <location>
        <begin position="1"/>
        <end position="23"/>
    </location>
</feature>
<dbReference type="Proteomes" id="UP000075636">
    <property type="component" value="Unassembled WGS sequence"/>
</dbReference>
<dbReference type="InterPro" id="IPR018524">
    <property type="entry name" value="DNA/RNA_endonuclease_AS"/>
</dbReference>
<feature type="chain" id="PRO_5007555782" description="Endonuclease" evidence="11">
    <location>
        <begin position="24"/>
        <end position="277"/>
    </location>
</feature>
<dbReference type="PROSITE" id="PS01070">
    <property type="entry name" value="NUCLEASE_NON_SPEC"/>
    <property type="match status" value="1"/>
</dbReference>
<comment type="caution">
    <text evidence="14">The sequence shown here is derived from an EMBL/GenBank/DDBJ whole genome shotgun (WGS) entry which is preliminary data.</text>
</comment>
<keyword evidence="6 10" id="KW-0378">Hydrolase</keyword>
<protein>
    <recommendedName>
        <fullName evidence="10">Endonuclease</fullName>
        <ecNumber evidence="10">3.1.30.-</ecNumber>
    </recommendedName>
</protein>
<keyword evidence="4 9" id="KW-0479">Metal-binding</keyword>
<dbReference type="PANTHER" id="PTHR13966:SF5">
    <property type="entry name" value="ENDONUCLEASE G, MITOCHONDRIAL"/>
    <property type="match status" value="1"/>
</dbReference>
<dbReference type="OrthoDB" id="9811262at2"/>
<reference evidence="14 15" key="1">
    <citation type="submission" date="2015-06" db="EMBL/GenBank/DDBJ databases">
        <title>Improved classification and identification of acetic acid bacteria using matrix-assisted laser desorption/ionization time-of-flight mass spectrometry; Gluconobacter nephelii and Gluconobacter uchimurae are later heterotypic synonyms of Gluconobacter japonicus and Gluconobacter oxydans, respectively.</title>
        <authorList>
            <person name="Li L."/>
            <person name="Cleenwerck I."/>
            <person name="De Vuyst L."/>
            <person name="Vandamme P."/>
        </authorList>
    </citation>
    <scope>NUCLEOTIDE SEQUENCE [LARGE SCALE GENOMIC DNA]</scope>
    <source>
        <strain evidence="14 15">LMG 1768</strain>
    </source>
</reference>
<organism evidence="14 15">
    <name type="scientific">Gluconobacter albidus</name>
    <dbReference type="NCBI Taxonomy" id="318683"/>
    <lineage>
        <taxon>Bacteria</taxon>
        <taxon>Pseudomonadati</taxon>
        <taxon>Pseudomonadota</taxon>
        <taxon>Alphaproteobacteria</taxon>
        <taxon>Acetobacterales</taxon>
        <taxon>Acetobacteraceae</taxon>
        <taxon>Gluconobacter</taxon>
    </lineage>
</organism>
<evidence type="ECO:0000256" key="2">
    <source>
        <dbReference type="ARBA" id="ARBA00010052"/>
    </source>
</evidence>
<sequence length="277" mass="29933">MAMRHHSMGLALSALFWATASQAAPAGCAEFGGDGQLPVLTNEALGQQTVLLCNDAFAVLHSGISHGPLWTAEHLTEEGLERSMQIGRIVRFFHADPRLSFEDRAELSDYHASDYDRGHMVCSGDEPSLRAQEQSFALSNVVPQTPELNEGIWTGVEMAVRRLAQREGELYVVTGPAFGASVKTIGSHRVFVPSATWKAIYDPAEDGAGAYYCQNSSQPTCTIISIGALTQATGVDPFPSLPDEIRQTAMTLPHPLKSPYTVRIRPAVGSPVLEIMP</sequence>
<evidence type="ECO:0000259" key="12">
    <source>
        <dbReference type="SMART" id="SM00477"/>
    </source>
</evidence>
<keyword evidence="5 10" id="KW-0255">Endonuclease</keyword>
<dbReference type="InterPro" id="IPR040255">
    <property type="entry name" value="Non-specific_endonuclease"/>
</dbReference>
<keyword evidence="7" id="KW-0460">Magnesium</keyword>
<evidence type="ECO:0000256" key="1">
    <source>
        <dbReference type="ARBA" id="ARBA00001946"/>
    </source>
</evidence>
<accession>A0A149TL64</accession>
<evidence type="ECO:0000313" key="14">
    <source>
        <dbReference type="EMBL" id="KXV49343.1"/>
    </source>
</evidence>
<dbReference type="EC" id="3.1.30.-" evidence="10"/>
<evidence type="ECO:0000259" key="13">
    <source>
        <dbReference type="SMART" id="SM00892"/>
    </source>
</evidence>
<feature type="active site" description="Proton acceptor" evidence="8">
    <location>
        <position position="119"/>
    </location>
</feature>
<dbReference type="PATRIC" id="fig|318683.6.peg.1501"/>
<dbReference type="GO" id="GO:0016787">
    <property type="term" value="F:hydrolase activity"/>
    <property type="evidence" value="ECO:0007669"/>
    <property type="project" value="UniProtKB-KW"/>
</dbReference>
<dbReference type="InterPro" id="IPR044925">
    <property type="entry name" value="His-Me_finger_sf"/>
</dbReference>
<dbReference type="AlphaFoldDB" id="A0A149TL64"/>
<evidence type="ECO:0000256" key="10">
    <source>
        <dbReference type="RuleBase" id="RU366055"/>
    </source>
</evidence>
<dbReference type="SMART" id="SM00892">
    <property type="entry name" value="Endonuclease_NS"/>
    <property type="match status" value="1"/>
</dbReference>
<evidence type="ECO:0000313" key="15">
    <source>
        <dbReference type="Proteomes" id="UP000075636"/>
    </source>
</evidence>
<comment type="similarity">
    <text evidence="2 10">Belongs to the DNA/RNA non-specific endonuclease family.</text>
</comment>
<name>A0A149TL64_9PROT</name>
<feature type="binding site" evidence="9">
    <location>
        <position position="149"/>
    </location>
    <ligand>
        <name>Mg(2+)</name>
        <dbReference type="ChEBI" id="CHEBI:18420"/>
        <note>catalytic</note>
    </ligand>
</feature>
<dbReference type="InterPro" id="IPR020821">
    <property type="entry name" value="ENPP1-3/EXOG-like_nuc-like"/>
</dbReference>
<dbReference type="EMBL" id="LHZR01000096">
    <property type="protein sequence ID" value="KXV49343.1"/>
    <property type="molecule type" value="Genomic_DNA"/>
</dbReference>
<dbReference type="GO" id="GO:0046872">
    <property type="term" value="F:metal ion binding"/>
    <property type="evidence" value="ECO:0007669"/>
    <property type="project" value="UniProtKB-KW"/>
</dbReference>
<keyword evidence="11" id="KW-0732">Signal</keyword>
<proteinExistence type="inferred from homology"/>
<evidence type="ECO:0000256" key="11">
    <source>
        <dbReference type="SAM" id="SignalP"/>
    </source>
</evidence>
<dbReference type="SUPFAM" id="SSF54060">
    <property type="entry name" value="His-Me finger endonucleases"/>
    <property type="match status" value="1"/>
</dbReference>
<dbReference type="GO" id="GO:0004519">
    <property type="term" value="F:endonuclease activity"/>
    <property type="evidence" value="ECO:0007669"/>
    <property type="project" value="UniProtKB-UniRule"/>
</dbReference>
<keyword evidence="3 10" id="KW-0540">Nuclease</keyword>
<dbReference type="PANTHER" id="PTHR13966">
    <property type="entry name" value="ENDONUCLEASE RELATED"/>
    <property type="match status" value="1"/>
</dbReference>
<evidence type="ECO:0000256" key="6">
    <source>
        <dbReference type="ARBA" id="ARBA00022801"/>
    </source>
</evidence>
<evidence type="ECO:0000256" key="8">
    <source>
        <dbReference type="PIRSR" id="PIRSR640255-1"/>
    </source>
</evidence>
<dbReference type="SMART" id="SM00477">
    <property type="entry name" value="NUC"/>
    <property type="match status" value="1"/>
</dbReference>
<gene>
    <name evidence="14" type="ORF">AD945_04675</name>
</gene>
<dbReference type="InterPro" id="IPR044929">
    <property type="entry name" value="DNA/RNA_non-sp_Endonuclease_sf"/>
</dbReference>
<evidence type="ECO:0000256" key="5">
    <source>
        <dbReference type="ARBA" id="ARBA00022759"/>
    </source>
</evidence>
<evidence type="ECO:0000256" key="3">
    <source>
        <dbReference type="ARBA" id="ARBA00022722"/>
    </source>
</evidence>
<dbReference type="InterPro" id="IPR001604">
    <property type="entry name" value="Endo_G_ENPP1-like_dom"/>
</dbReference>
<dbReference type="Gene3D" id="3.40.570.10">
    <property type="entry name" value="Extracellular Endonuclease, subunit A"/>
    <property type="match status" value="1"/>
</dbReference>
<evidence type="ECO:0000256" key="9">
    <source>
        <dbReference type="PIRSR" id="PIRSR640255-2"/>
    </source>
</evidence>